<keyword evidence="1" id="KW-0472">Membrane</keyword>
<organism evidence="2 3">
    <name type="scientific">Sandaracinus amylolyticus</name>
    <dbReference type="NCBI Taxonomy" id="927083"/>
    <lineage>
        <taxon>Bacteria</taxon>
        <taxon>Pseudomonadati</taxon>
        <taxon>Myxococcota</taxon>
        <taxon>Polyangia</taxon>
        <taxon>Polyangiales</taxon>
        <taxon>Sandaracinaceae</taxon>
        <taxon>Sandaracinus</taxon>
    </lineage>
</organism>
<dbReference type="InterPro" id="IPR005133">
    <property type="entry name" value="PhaG_MnhG_YufB"/>
</dbReference>
<keyword evidence="1" id="KW-1133">Transmembrane helix</keyword>
<dbReference type="Proteomes" id="UP000034883">
    <property type="component" value="Chromosome"/>
</dbReference>
<evidence type="ECO:0000313" key="3">
    <source>
        <dbReference type="Proteomes" id="UP000034883"/>
    </source>
</evidence>
<name>A0A0F6YKQ7_9BACT</name>
<dbReference type="OrthoDB" id="5346950at2"/>
<sequence>MIVSWIASVLLLVGGAFVLIASIGVARLPDLYTRMQAATKGGAVGLAFLMGAVALALQRAEATVLVALLIAFVMLTAPVAAHAIGRAGYLNGVPLWEGTRRDDLRRARERS</sequence>
<dbReference type="NCBIfam" id="NF009314">
    <property type="entry name" value="PRK12674.1-2"/>
    <property type="match status" value="1"/>
</dbReference>
<dbReference type="STRING" id="927083.DB32_005802"/>
<dbReference type="GO" id="GO:0015385">
    <property type="term" value="F:sodium:proton antiporter activity"/>
    <property type="evidence" value="ECO:0007669"/>
    <property type="project" value="TreeGrafter"/>
</dbReference>
<reference evidence="2 3" key="1">
    <citation type="submission" date="2015-03" db="EMBL/GenBank/DDBJ databases">
        <title>Genome assembly of Sandaracinus amylolyticus DSM 53668.</title>
        <authorList>
            <person name="Sharma G."/>
            <person name="Subramanian S."/>
        </authorList>
    </citation>
    <scope>NUCLEOTIDE SEQUENCE [LARGE SCALE GENOMIC DNA]</scope>
    <source>
        <strain evidence="2 3">DSM 53668</strain>
    </source>
</reference>
<feature type="transmembrane region" description="Helical" evidence="1">
    <location>
        <begin position="37"/>
        <end position="57"/>
    </location>
</feature>
<dbReference type="PANTHER" id="PTHR34703:SF1">
    <property type="entry name" value="ANTIPORTER SUBUNIT MNHG2-RELATED"/>
    <property type="match status" value="1"/>
</dbReference>
<dbReference type="RefSeq" id="WP_053235770.1">
    <property type="nucleotide sequence ID" value="NZ_CP011125.1"/>
</dbReference>
<evidence type="ECO:0000313" key="2">
    <source>
        <dbReference type="EMBL" id="AKF08653.1"/>
    </source>
</evidence>
<gene>
    <name evidence="2" type="ORF">DB32_005802</name>
</gene>
<dbReference type="NCBIfam" id="TIGR01300">
    <property type="entry name" value="CPA3_mnhG_phaG"/>
    <property type="match status" value="1"/>
</dbReference>
<protein>
    <submittedName>
        <fullName evidence="2">Na(+) H(+) antiporter subunit G</fullName>
    </submittedName>
</protein>
<dbReference type="PANTHER" id="PTHR34703">
    <property type="entry name" value="ANTIPORTER SUBUNIT MNHG2-RELATED"/>
    <property type="match status" value="1"/>
</dbReference>
<dbReference type="KEGG" id="samy:DB32_005802"/>
<proteinExistence type="predicted"/>
<dbReference type="EMBL" id="CP011125">
    <property type="protein sequence ID" value="AKF08653.1"/>
    <property type="molecule type" value="Genomic_DNA"/>
</dbReference>
<evidence type="ECO:0000256" key="1">
    <source>
        <dbReference type="SAM" id="Phobius"/>
    </source>
</evidence>
<keyword evidence="1" id="KW-0812">Transmembrane</keyword>
<feature type="transmembrane region" description="Helical" evidence="1">
    <location>
        <begin position="6"/>
        <end position="25"/>
    </location>
</feature>
<dbReference type="AlphaFoldDB" id="A0A0F6YKQ7"/>
<dbReference type="Pfam" id="PF03334">
    <property type="entry name" value="PhaG_MnhG_YufB"/>
    <property type="match status" value="1"/>
</dbReference>
<feature type="transmembrane region" description="Helical" evidence="1">
    <location>
        <begin position="63"/>
        <end position="84"/>
    </location>
</feature>
<keyword evidence="3" id="KW-1185">Reference proteome</keyword>
<accession>A0A0F6YKQ7</accession>